<protein>
    <submittedName>
        <fullName evidence="1">Uncharacterized protein</fullName>
    </submittedName>
</protein>
<proteinExistence type="predicted"/>
<organism evidence="1 2">
    <name type="scientific">Trichonephila inaurata madagascariensis</name>
    <dbReference type="NCBI Taxonomy" id="2747483"/>
    <lineage>
        <taxon>Eukaryota</taxon>
        <taxon>Metazoa</taxon>
        <taxon>Ecdysozoa</taxon>
        <taxon>Arthropoda</taxon>
        <taxon>Chelicerata</taxon>
        <taxon>Arachnida</taxon>
        <taxon>Araneae</taxon>
        <taxon>Araneomorphae</taxon>
        <taxon>Entelegynae</taxon>
        <taxon>Araneoidea</taxon>
        <taxon>Nephilidae</taxon>
        <taxon>Trichonephila</taxon>
        <taxon>Trichonephila inaurata</taxon>
    </lineage>
</organism>
<accession>A0A8X6YPP2</accession>
<sequence>MEFCGKKNINDHKEKLNSVNGELTMMISCFEETWNFRFSAEQFLTSTIFSGTTILATSGLEVIVTNLLPSLSNLGATKDPLCGGVDQHLLEIGRHQH</sequence>
<dbReference type="EMBL" id="BMAV01020062">
    <property type="protein sequence ID" value="GFY73439.1"/>
    <property type="molecule type" value="Genomic_DNA"/>
</dbReference>
<gene>
    <name evidence="1" type="ORF">TNIN_119481</name>
</gene>
<reference evidence="1" key="1">
    <citation type="submission" date="2020-08" db="EMBL/GenBank/DDBJ databases">
        <title>Multicomponent nature underlies the extraordinary mechanical properties of spider dragline silk.</title>
        <authorList>
            <person name="Kono N."/>
            <person name="Nakamura H."/>
            <person name="Mori M."/>
            <person name="Yoshida Y."/>
            <person name="Ohtoshi R."/>
            <person name="Malay A.D."/>
            <person name="Moran D.A.P."/>
            <person name="Tomita M."/>
            <person name="Numata K."/>
            <person name="Arakawa K."/>
        </authorList>
    </citation>
    <scope>NUCLEOTIDE SEQUENCE</scope>
</reference>
<dbReference type="Proteomes" id="UP000886998">
    <property type="component" value="Unassembled WGS sequence"/>
</dbReference>
<keyword evidence="2" id="KW-1185">Reference proteome</keyword>
<comment type="caution">
    <text evidence="1">The sequence shown here is derived from an EMBL/GenBank/DDBJ whole genome shotgun (WGS) entry which is preliminary data.</text>
</comment>
<name>A0A8X6YPP2_9ARAC</name>
<evidence type="ECO:0000313" key="2">
    <source>
        <dbReference type="Proteomes" id="UP000886998"/>
    </source>
</evidence>
<evidence type="ECO:0000313" key="1">
    <source>
        <dbReference type="EMBL" id="GFY73439.1"/>
    </source>
</evidence>
<dbReference type="AlphaFoldDB" id="A0A8X6YPP2"/>